<dbReference type="InterPro" id="IPR009057">
    <property type="entry name" value="Homeodomain-like_sf"/>
</dbReference>
<evidence type="ECO:0000256" key="1">
    <source>
        <dbReference type="ARBA" id="ARBA00023015"/>
    </source>
</evidence>
<dbReference type="RefSeq" id="WP_114066659.1">
    <property type="nucleotide sequence ID" value="NZ_CP030850.1"/>
</dbReference>
<dbReference type="Gene3D" id="1.10.10.60">
    <property type="entry name" value="Homeodomain-like"/>
    <property type="match status" value="1"/>
</dbReference>
<dbReference type="PROSITE" id="PS01124">
    <property type="entry name" value="HTH_ARAC_FAMILY_2"/>
    <property type="match status" value="1"/>
</dbReference>
<dbReference type="Proteomes" id="UP000251993">
    <property type="component" value="Chromosome"/>
</dbReference>
<protein>
    <recommendedName>
        <fullName evidence="4">HTH araC/xylS-type domain-containing protein</fullName>
    </recommendedName>
</protein>
<evidence type="ECO:0000256" key="2">
    <source>
        <dbReference type="ARBA" id="ARBA00023125"/>
    </source>
</evidence>
<dbReference type="PANTHER" id="PTHR43280">
    <property type="entry name" value="ARAC-FAMILY TRANSCRIPTIONAL REGULATOR"/>
    <property type="match status" value="1"/>
</dbReference>
<keyword evidence="3" id="KW-0804">Transcription</keyword>
<dbReference type="EMBL" id="CP030850">
    <property type="protein sequence ID" value="AXE17874.1"/>
    <property type="molecule type" value="Genomic_DNA"/>
</dbReference>
<evidence type="ECO:0000256" key="3">
    <source>
        <dbReference type="ARBA" id="ARBA00023163"/>
    </source>
</evidence>
<dbReference type="Pfam" id="PF12833">
    <property type="entry name" value="HTH_18"/>
    <property type="match status" value="1"/>
</dbReference>
<evidence type="ECO:0000313" key="5">
    <source>
        <dbReference type="EMBL" id="AXE17874.1"/>
    </source>
</evidence>
<dbReference type="GO" id="GO:0043565">
    <property type="term" value="F:sequence-specific DNA binding"/>
    <property type="evidence" value="ECO:0007669"/>
    <property type="project" value="InterPro"/>
</dbReference>
<proteinExistence type="predicted"/>
<evidence type="ECO:0000259" key="4">
    <source>
        <dbReference type="PROSITE" id="PS01124"/>
    </source>
</evidence>
<dbReference type="OrthoDB" id="2985627at2"/>
<dbReference type="InterPro" id="IPR018060">
    <property type="entry name" value="HTH_AraC"/>
</dbReference>
<organism evidence="5 6">
    <name type="scientific">Runella rosea</name>
    <dbReference type="NCBI Taxonomy" id="2259595"/>
    <lineage>
        <taxon>Bacteria</taxon>
        <taxon>Pseudomonadati</taxon>
        <taxon>Bacteroidota</taxon>
        <taxon>Cytophagia</taxon>
        <taxon>Cytophagales</taxon>
        <taxon>Spirosomataceae</taxon>
        <taxon>Runella</taxon>
    </lineage>
</organism>
<feature type="domain" description="HTH araC/xylS-type" evidence="4">
    <location>
        <begin position="74"/>
        <end position="172"/>
    </location>
</feature>
<dbReference type="SUPFAM" id="SSF46689">
    <property type="entry name" value="Homeodomain-like"/>
    <property type="match status" value="1"/>
</dbReference>
<keyword evidence="1" id="KW-0805">Transcription regulation</keyword>
<dbReference type="KEGG" id="run:DR864_09070"/>
<dbReference type="SMART" id="SM00342">
    <property type="entry name" value="HTH_ARAC"/>
    <property type="match status" value="1"/>
</dbReference>
<accession>A0A344TGV3</accession>
<name>A0A344TGV3_9BACT</name>
<dbReference type="PANTHER" id="PTHR43280:SF2">
    <property type="entry name" value="HTH-TYPE TRANSCRIPTIONAL REGULATOR EXSA"/>
    <property type="match status" value="1"/>
</dbReference>
<sequence>MIQIPSTVELVIPAENAQTVVALLLSNKISFTLTSSTHSENSPQTIDSSSETEQDTKTYSAFVSVNSKVAVFESICLKYFKSNIEQFPPKEGKIAAELGISIGSFKNGFKAVYGKTFHQLFMEKRIEYAKTLLLQGFRAVEISQRLGYSQHIKFNKVFQKYVGMTPKKYQDSHNLKKKSQTVPL</sequence>
<reference evidence="5 6" key="1">
    <citation type="submission" date="2018-07" db="EMBL/GenBank/DDBJ databases">
        <title>Genome sequencing of Runella.</title>
        <authorList>
            <person name="Baek M.-G."/>
            <person name="Yi H."/>
        </authorList>
    </citation>
    <scope>NUCLEOTIDE SEQUENCE [LARGE SCALE GENOMIC DNA]</scope>
    <source>
        <strain evidence="5 6">HYN0085</strain>
    </source>
</reference>
<keyword evidence="6" id="KW-1185">Reference proteome</keyword>
<dbReference type="AlphaFoldDB" id="A0A344TGV3"/>
<dbReference type="GO" id="GO:0003700">
    <property type="term" value="F:DNA-binding transcription factor activity"/>
    <property type="evidence" value="ECO:0007669"/>
    <property type="project" value="InterPro"/>
</dbReference>
<gene>
    <name evidence="5" type="ORF">DR864_09070</name>
</gene>
<keyword evidence="2" id="KW-0238">DNA-binding</keyword>
<evidence type="ECO:0000313" key="6">
    <source>
        <dbReference type="Proteomes" id="UP000251993"/>
    </source>
</evidence>